<proteinExistence type="predicted"/>
<feature type="non-terminal residue" evidence="2">
    <location>
        <position position="126"/>
    </location>
</feature>
<name>A0A6L5EJI1_9ENTR</name>
<reference evidence="2 3" key="1">
    <citation type="submission" date="2019-10" db="EMBL/GenBank/DDBJ databases">
        <title>Characterization of a new Citrobacter species.</title>
        <authorList>
            <person name="Goncalves Ribeiro T."/>
            <person name="Izdebski R."/>
            <person name="Urbanowicz P."/>
            <person name="Carmeli Y."/>
            <person name="Gniadkowski M."/>
            <person name="Peixe L."/>
        </authorList>
    </citation>
    <scope>NUCLEOTIDE SEQUENCE [LARGE SCALE GENOMIC DNA]</scope>
    <source>
        <strain evidence="2 3">NMI7905_11</strain>
    </source>
</reference>
<feature type="domain" description="CarD-like/TRCF RNAP-interacting" evidence="1">
    <location>
        <begin position="1"/>
        <end position="82"/>
    </location>
</feature>
<dbReference type="InterPro" id="IPR036101">
    <property type="entry name" value="CarD-like/TRCF_RID_sf"/>
</dbReference>
<dbReference type="Proteomes" id="UP000475079">
    <property type="component" value="Unassembled WGS sequence"/>
</dbReference>
<dbReference type="EMBL" id="WHIY01000142">
    <property type="protein sequence ID" value="MPQ54853.1"/>
    <property type="molecule type" value="Genomic_DNA"/>
</dbReference>
<keyword evidence="3" id="KW-1185">Reference proteome</keyword>
<gene>
    <name evidence="2" type="ORF">GBB84_28905</name>
</gene>
<dbReference type="Gene3D" id="2.40.10.170">
    <property type="match status" value="1"/>
</dbReference>
<dbReference type="AlphaFoldDB" id="A0A6L5EJI1"/>
<sequence>QYLGIETIEIKGIHRDYVSVQYQNGDQISIPVEQIHLLSKYISSDGKAPKLNKLNDGHFKKAKQKVKNQVEDIADDLIKLYSERSQLKGFAFSADDDDQDAFDDAFPYVETDDQLRSIEEIKRDMQ</sequence>
<comment type="caution">
    <text evidence="2">The sequence shown here is derived from an EMBL/GenBank/DDBJ whole genome shotgun (WGS) entry which is preliminary data.</text>
</comment>
<accession>A0A6L5EJI1</accession>
<feature type="non-terminal residue" evidence="2">
    <location>
        <position position="1"/>
    </location>
</feature>
<protein>
    <submittedName>
        <fullName evidence="2">Transcription-repair coupling factor</fullName>
    </submittedName>
</protein>
<evidence type="ECO:0000313" key="2">
    <source>
        <dbReference type="EMBL" id="MPQ54853.1"/>
    </source>
</evidence>
<dbReference type="SUPFAM" id="SSF52540">
    <property type="entry name" value="P-loop containing nucleoside triphosphate hydrolases"/>
    <property type="match status" value="1"/>
</dbReference>
<dbReference type="Pfam" id="PF02559">
    <property type="entry name" value="CarD_TRCF_RID"/>
    <property type="match status" value="1"/>
</dbReference>
<dbReference type="Gene3D" id="3.40.50.300">
    <property type="entry name" value="P-loop containing nucleotide triphosphate hydrolases"/>
    <property type="match status" value="1"/>
</dbReference>
<evidence type="ECO:0000313" key="3">
    <source>
        <dbReference type="Proteomes" id="UP000475079"/>
    </source>
</evidence>
<evidence type="ECO:0000259" key="1">
    <source>
        <dbReference type="SMART" id="SM01058"/>
    </source>
</evidence>
<dbReference type="SMART" id="SM01058">
    <property type="entry name" value="CarD_TRCF"/>
    <property type="match status" value="1"/>
</dbReference>
<dbReference type="InterPro" id="IPR027417">
    <property type="entry name" value="P-loop_NTPase"/>
</dbReference>
<organism evidence="2 3">
    <name type="scientific">Citrobacter telavivensis</name>
    <dbReference type="NCBI Taxonomy" id="2653932"/>
    <lineage>
        <taxon>Bacteria</taxon>
        <taxon>Pseudomonadati</taxon>
        <taxon>Pseudomonadota</taxon>
        <taxon>Gammaproteobacteria</taxon>
        <taxon>Enterobacterales</taxon>
        <taxon>Enterobacteriaceae</taxon>
        <taxon>Citrobacter</taxon>
    </lineage>
</organism>
<dbReference type="SUPFAM" id="SSF141259">
    <property type="entry name" value="CarD-like"/>
    <property type="match status" value="1"/>
</dbReference>
<dbReference type="InterPro" id="IPR003711">
    <property type="entry name" value="CarD-like/TRCF_RID"/>
</dbReference>